<feature type="transmembrane region" description="Helical" evidence="19">
    <location>
        <begin position="253"/>
        <end position="272"/>
    </location>
</feature>
<feature type="transmembrane region" description="Helical" evidence="19">
    <location>
        <begin position="284"/>
        <end position="304"/>
    </location>
</feature>
<keyword evidence="9 17" id="KW-0545">Nucleotide biosynthesis</keyword>
<feature type="transmembrane region" description="Helical" evidence="19">
    <location>
        <begin position="157"/>
        <end position="179"/>
    </location>
</feature>
<evidence type="ECO:0000256" key="18">
    <source>
        <dbReference type="SAM" id="MobiDB-lite"/>
    </source>
</evidence>
<feature type="region of interest" description="Disordered" evidence="18">
    <location>
        <begin position="948"/>
        <end position="977"/>
    </location>
</feature>
<comment type="similarity">
    <text evidence="2 17">Belongs to the thymidylate kinase family.</text>
</comment>
<dbReference type="CDD" id="cd06173">
    <property type="entry name" value="MFS_MefA_like"/>
    <property type="match status" value="1"/>
</dbReference>
<evidence type="ECO:0000256" key="8">
    <source>
        <dbReference type="ARBA" id="ARBA00022692"/>
    </source>
</evidence>
<evidence type="ECO:0000313" key="21">
    <source>
        <dbReference type="EMBL" id="KWW98847.1"/>
    </source>
</evidence>
<evidence type="ECO:0000256" key="4">
    <source>
        <dbReference type="ARBA" id="ARBA00017144"/>
    </source>
</evidence>
<dbReference type="STRING" id="1469144.LI90_476"/>
<dbReference type="InterPro" id="IPR018095">
    <property type="entry name" value="Thymidylate_kin_CS"/>
</dbReference>
<keyword evidence="7 17" id="KW-0808">Transferase</keyword>
<feature type="transmembrane region" description="Helical" evidence="19">
    <location>
        <begin position="316"/>
        <end position="334"/>
    </location>
</feature>
<dbReference type="AlphaFoldDB" id="A0A132MLV1"/>
<feature type="transmembrane region" description="Helical" evidence="19">
    <location>
        <begin position="199"/>
        <end position="216"/>
    </location>
</feature>
<dbReference type="InterPro" id="IPR036259">
    <property type="entry name" value="MFS_trans_sf"/>
</dbReference>
<dbReference type="InterPro" id="IPR027417">
    <property type="entry name" value="P-loop_NTPase"/>
</dbReference>
<feature type="transmembrane region" description="Helical" evidence="19">
    <location>
        <begin position="118"/>
        <end position="137"/>
    </location>
</feature>
<evidence type="ECO:0000256" key="7">
    <source>
        <dbReference type="ARBA" id="ARBA00022679"/>
    </source>
</evidence>
<feature type="transmembrane region" description="Helical" evidence="19">
    <location>
        <begin position="340"/>
        <end position="362"/>
    </location>
</feature>
<feature type="transmembrane region" description="Helical" evidence="19">
    <location>
        <begin position="95"/>
        <end position="112"/>
    </location>
</feature>
<dbReference type="Proteomes" id="UP000070188">
    <property type="component" value="Unassembled WGS sequence"/>
</dbReference>
<comment type="subcellular location">
    <subcellularLocation>
        <location evidence="1">Cell membrane</location>
        <topology evidence="1">Multi-pass membrane protein</topology>
    </subcellularLocation>
</comment>
<dbReference type="NCBIfam" id="TIGR00041">
    <property type="entry name" value="DTMP_kinase"/>
    <property type="match status" value="1"/>
</dbReference>
<feature type="binding site" evidence="17">
    <location>
        <begin position="477"/>
        <end position="484"/>
    </location>
    <ligand>
        <name>ATP</name>
        <dbReference type="ChEBI" id="CHEBI:30616"/>
    </ligand>
</feature>
<feature type="transmembrane region" description="Helical" evidence="19">
    <location>
        <begin position="29"/>
        <end position="52"/>
    </location>
</feature>
<evidence type="ECO:0000256" key="14">
    <source>
        <dbReference type="ARBA" id="ARBA00023136"/>
    </source>
</evidence>
<evidence type="ECO:0000256" key="15">
    <source>
        <dbReference type="ARBA" id="ARBA00048743"/>
    </source>
</evidence>
<dbReference type="SUPFAM" id="SSF103473">
    <property type="entry name" value="MFS general substrate transporter"/>
    <property type="match status" value="1"/>
</dbReference>
<evidence type="ECO:0000256" key="13">
    <source>
        <dbReference type="ARBA" id="ARBA00022989"/>
    </source>
</evidence>
<evidence type="ECO:0000256" key="1">
    <source>
        <dbReference type="ARBA" id="ARBA00004651"/>
    </source>
</evidence>
<comment type="function">
    <text evidence="16 17">Phosphorylation of dTMP to form dTDP in both de novo and salvage pathways of dTTP synthesis.</text>
</comment>
<dbReference type="FunFam" id="3.40.50.300:FF:000225">
    <property type="entry name" value="Thymidylate kinase"/>
    <property type="match status" value="1"/>
</dbReference>
<dbReference type="InterPro" id="IPR010290">
    <property type="entry name" value="TM_effector"/>
</dbReference>
<evidence type="ECO:0000256" key="2">
    <source>
        <dbReference type="ARBA" id="ARBA00009776"/>
    </source>
</evidence>
<evidence type="ECO:0000256" key="5">
    <source>
        <dbReference type="ARBA" id="ARBA00022448"/>
    </source>
</evidence>
<evidence type="ECO:0000256" key="11">
    <source>
        <dbReference type="ARBA" id="ARBA00022777"/>
    </source>
</evidence>
<gene>
    <name evidence="17" type="primary">tmk</name>
    <name evidence="21" type="ORF">LI90_476</name>
</gene>
<dbReference type="GO" id="GO:0006233">
    <property type="term" value="P:dTDP biosynthetic process"/>
    <property type="evidence" value="ECO:0007669"/>
    <property type="project" value="InterPro"/>
</dbReference>
<dbReference type="GO" id="GO:0004798">
    <property type="term" value="F:dTMP kinase activity"/>
    <property type="evidence" value="ECO:0007669"/>
    <property type="project" value="UniProtKB-UniRule"/>
</dbReference>
<evidence type="ECO:0000256" key="3">
    <source>
        <dbReference type="ARBA" id="ARBA00012980"/>
    </source>
</evidence>
<feature type="compositionally biased region" description="Low complexity" evidence="18">
    <location>
        <begin position="795"/>
        <end position="822"/>
    </location>
</feature>
<dbReference type="Gene3D" id="1.20.1250.20">
    <property type="entry name" value="MFS general substrate transporter like domains"/>
    <property type="match status" value="1"/>
</dbReference>
<keyword evidence="14 19" id="KW-0472">Membrane</keyword>
<dbReference type="GO" id="GO:0005524">
    <property type="term" value="F:ATP binding"/>
    <property type="evidence" value="ECO:0007669"/>
    <property type="project" value="UniProtKB-UniRule"/>
</dbReference>
<dbReference type="PANTHER" id="PTHR43266:SF2">
    <property type="entry name" value="MAJOR FACILITATOR SUPERFAMILY (MFS) PROFILE DOMAIN-CONTAINING PROTEIN"/>
    <property type="match status" value="1"/>
</dbReference>
<evidence type="ECO:0000256" key="12">
    <source>
        <dbReference type="ARBA" id="ARBA00022840"/>
    </source>
</evidence>
<feature type="compositionally biased region" description="Basic and acidic residues" evidence="18">
    <location>
        <begin position="968"/>
        <end position="977"/>
    </location>
</feature>
<keyword evidence="10 17" id="KW-0547">Nucleotide-binding</keyword>
<dbReference type="HAMAP" id="MF_00165">
    <property type="entry name" value="Thymidylate_kinase"/>
    <property type="match status" value="1"/>
</dbReference>
<name>A0A132MLV1_9ACTN</name>
<keyword evidence="13 19" id="KW-1133">Transmembrane helix</keyword>
<dbReference type="EMBL" id="LAXD01000001">
    <property type="protein sequence ID" value="KWW98847.1"/>
    <property type="molecule type" value="Genomic_DNA"/>
</dbReference>
<dbReference type="PANTHER" id="PTHR43266">
    <property type="entry name" value="MACROLIDE-EFFLUX PROTEIN"/>
    <property type="match status" value="1"/>
</dbReference>
<keyword evidence="11 17" id="KW-0418">Kinase</keyword>
<dbReference type="SUPFAM" id="SSF52540">
    <property type="entry name" value="P-loop containing nucleoside triphosphate hydrolases"/>
    <property type="match status" value="1"/>
</dbReference>
<dbReference type="PATRIC" id="fig|1469144.10.peg.572"/>
<evidence type="ECO:0000256" key="6">
    <source>
        <dbReference type="ARBA" id="ARBA00022475"/>
    </source>
</evidence>
<accession>A0A132MLV1</accession>
<keyword evidence="5" id="KW-0813">Transport</keyword>
<evidence type="ECO:0000256" key="19">
    <source>
        <dbReference type="SAM" id="Phobius"/>
    </source>
</evidence>
<keyword evidence="6" id="KW-1003">Cell membrane</keyword>
<feature type="domain" description="Thymidylate kinase-like" evidence="20">
    <location>
        <begin position="475"/>
        <end position="662"/>
    </location>
</feature>
<organism evidence="21 22">
    <name type="scientific">Carbonactinospora thermoautotrophica</name>
    <dbReference type="NCBI Taxonomy" id="1469144"/>
    <lineage>
        <taxon>Bacteria</taxon>
        <taxon>Bacillati</taxon>
        <taxon>Actinomycetota</taxon>
        <taxon>Actinomycetes</taxon>
        <taxon>Kitasatosporales</taxon>
        <taxon>Carbonactinosporaceae</taxon>
        <taxon>Carbonactinospora</taxon>
    </lineage>
</organism>
<proteinExistence type="inferred from homology"/>
<dbReference type="GO" id="GO:0006235">
    <property type="term" value="P:dTTP biosynthetic process"/>
    <property type="evidence" value="ECO:0007669"/>
    <property type="project" value="UniProtKB-UniRule"/>
</dbReference>
<dbReference type="GO" id="GO:0005886">
    <property type="term" value="C:plasma membrane"/>
    <property type="evidence" value="ECO:0007669"/>
    <property type="project" value="UniProtKB-SubCell"/>
</dbReference>
<dbReference type="EC" id="2.7.4.9" evidence="3 17"/>
<dbReference type="PROSITE" id="PS01331">
    <property type="entry name" value="THYMIDYLATE_KINASE"/>
    <property type="match status" value="1"/>
</dbReference>
<comment type="caution">
    <text evidence="21">The sequence shown here is derived from an EMBL/GenBank/DDBJ whole genome shotgun (WGS) entry which is preliminary data.</text>
</comment>
<dbReference type="InterPro" id="IPR018094">
    <property type="entry name" value="Thymidylate_kinase"/>
</dbReference>
<evidence type="ECO:0000256" key="16">
    <source>
        <dbReference type="ARBA" id="ARBA00057735"/>
    </source>
</evidence>
<feature type="transmembrane region" description="Helical" evidence="19">
    <location>
        <begin position="374"/>
        <end position="400"/>
    </location>
</feature>
<dbReference type="Pfam" id="PF02223">
    <property type="entry name" value="Thymidylate_kin"/>
    <property type="match status" value="1"/>
</dbReference>
<keyword evidence="12 17" id="KW-0067">ATP-binding</keyword>
<dbReference type="Pfam" id="PF05977">
    <property type="entry name" value="MFS_3"/>
    <property type="match status" value="1"/>
</dbReference>
<evidence type="ECO:0000259" key="20">
    <source>
        <dbReference type="Pfam" id="PF02223"/>
    </source>
</evidence>
<evidence type="ECO:0000313" key="22">
    <source>
        <dbReference type="Proteomes" id="UP000070188"/>
    </source>
</evidence>
<dbReference type="InterPro" id="IPR039430">
    <property type="entry name" value="Thymidylate_kin-like_dom"/>
</dbReference>
<feature type="transmembrane region" description="Helical" evidence="19">
    <location>
        <begin position="412"/>
        <end position="435"/>
    </location>
</feature>
<feature type="transmembrane region" description="Helical" evidence="19">
    <location>
        <begin position="64"/>
        <end position="88"/>
    </location>
</feature>
<sequence>MQSQTRVSQPVTPSHDLRAVLRITPFRRLWIALSMSSLGDWLGLLATTALASELSAGSYAGQSLAVAGVFVLRLLPAVVFGPLAGVVADRLDRRWTMVVGDVLRFALFLSIPFVWNLWWLYVATFLIEAISLFWLPAKEASIPNLVPRHRLEAANQLNLITAYGSAPVAAAAFVLLTLIAKALGVTTSVFRNSPVDLALYFNALTFLFSGLTIWRLKEIKAARGASPYAPHSSVLRSLVEGWRFVGKTPAVRGLIFGMLGAFAAGGVVVGVARRFVEDLGGGDPAYGVLFGAVFTGMAAGLLVGPRLLAGFSRRRLFGLSITAAGTLLTLIGLIPNLTIVVLITFVLGAFGGVAWVTGYTLLGLEVDDAVRGRTFAFVQTMVRVTLVLVLAAAPALTALIGRHAFVIGDTVLVAYTGTAITLVFSGLLAAAVGVVSYRQMDDRKGTPLLPDLLAAIKGEPLAARRFVKTGYFIAFEGGDGAGKSTQAERLAEWIRAKGHEVVVTHEPGATALGKRLRELLLDVRTEGLSPRAEALLYAADRAQHVDEVIRPALARGAIVISDRYMDSSIAYQGAGRDLPAPEVARLSRWATGGLVPDLTVVLDLSPTEGLKRSMGPADRLESEPLEFHERVRQGYLSLAARDPGRYLVVDATKPADEVFAAITERLEVSLPLSAQERERLEAELRRQEEECRRREEEDRRRAHEQRLVEKERRRIEAEQRRLEAARRKAEKARRRQEERQRREAERQNRLAEERRRREEEQRRAEAAVPEEPRTPAGTAGEAVHAAGKELGGPGALAAASGAAAAEDETAASAADGGEAPGAVEDQGGAGTESGRAAVEGGDPVATGGEAAQQDETRVLPKVDTGSADAAGSQAGARAGTGDGTVRDYETKVLPPVAVAGTEEGAVESTGRAGAEDRTQLVPRVDAAAETALIPRVPGEVDETRVLPALPDDTLGQPMSLADELLGTDQDRERRGER</sequence>
<evidence type="ECO:0000256" key="17">
    <source>
        <dbReference type="HAMAP-Rule" id="MF_00165"/>
    </source>
</evidence>
<keyword evidence="8 19" id="KW-0812">Transmembrane</keyword>
<keyword evidence="22" id="KW-1185">Reference proteome</keyword>
<feature type="region of interest" description="Disordered" evidence="18">
    <location>
        <begin position="727"/>
        <end position="917"/>
    </location>
</feature>
<reference evidence="22" key="1">
    <citation type="submission" date="2015-04" db="EMBL/GenBank/DDBJ databases">
        <title>Physiological reanalysis, assessment of diazotrophy, and genome sequences of multiple isolates of Streptomyces thermoautotrophicus.</title>
        <authorList>
            <person name="MacKellar D.C."/>
            <person name="Lieber L."/>
            <person name="Norman J."/>
            <person name="Bolger A."/>
            <person name="Tobin C."/>
            <person name="Murray J.W."/>
            <person name="Chang R."/>
            <person name="Ford T."/>
            <person name="Nguyen P.Q."/>
            <person name="Woodward J."/>
            <person name="Permingeat H."/>
            <person name="Joshi N.S."/>
            <person name="Silver P.A."/>
            <person name="Usadel B."/>
            <person name="Rutherford A.W."/>
            <person name="Friesen M."/>
            <person name="Prell J."/>
        </authorList>
    </citation>
    <scope>NUCLEOTIDE SEQUENCE [LARGE SCALE GENOMIC DNA]</scope>
    <source>
        <strain evidence="22">H1</strain>
    </source>
</reference>
<comment type="catalytic activity">
    <reaction evidence="15 17">
        <text>dTMP + ATP = dTDP + ADP</text>
        <dbReference type="Rhea" id="RHEA:13517"/>
        <dbReference type="ChEBI" id="CHEBI:30616"/>
        <dbReference type="ChEBI" id="CHEBI:58369"/>
        <dbReference type="ChEBI" id="CHEBI:63528"/>
        <dbReference type="ChEBI" id="CHEBI:456216"/>
        <dbReference type="EC" id="2.7.4.9"/>
    </reaction>
</comment>
<evidence type="ECO:0000256" key="10">
    <source>
        <dbReference type="ARBA" id="ARBA00022741"/>
    </source>
</evidence>
<evidence type="ECO:0000256" key="9">
    <source>
        <dbReference type="ARBA" id="ARBA00022727"/>
    </source>
</evidence>
<feature type="compositionally biased region" description="Low complexity" evidence="18">
    <location>
        <begin position="863"/>
        <end position="879"/>
    </location>
</feature>
<protein>
    <recommendedName>
        <fullName evidence="4 17">Thymidylate kinase</fullName>
        <ecNumber evidence="3 17">2.7.4.9</ecNumber>
    </recommendedName>
    <alternativeName>
        <fullName evidence="17">dTMP kinase</fullName>
    </alternativeName>
</protein>
<dbReference type="Gene3D" id="3.40.50.300">
    <property type="entry name" value="P-loop containing nucleotide triphosphate hydrolases"/>
    <property type="match status" value="1"/>
</dbReference>
<dbReference type="CDD" id="cd01672">
    <property type="entry name" value="TMPK"/>
    <property type="match status" value="1"/>
</dbReference>
<feature type="compositionally biased region" description="Basic and acidic residues" evidence="18">
    <location>
        <begin position="735"/>
        <end position="773"/>
    </location>
</feature>